<keyword evidence="1" id="KW-0812">Transmembrane</keyword>
<feature type="transmembrane region" description="Helical" evidence="1">
    <location>
        <begin position="38"/>
        <end position="62"/>
    </location>
</feature>
<keyword evidence="1" id="KW-0472">Membrane</keyword>
<dbReference type="RefSeq" id="WP_115482062.1">
    <property type="nucleotide sequence ID" value="NZ_QRCT01000028.1"/>
</dbReference>
<sequence length="92" mass="10705">MAYMWGYIGGMITVLYMVIALVRKVIFRDKYLILKDGVLGWILSIFWLYIYLIACLIIFIITKVQGKPFTIKKSKIIVSAVLTIFFLFLSML</sequence>
<reference evidence="2 3" key="1">
    <citation type="submission" date="2018-07" db="EMBL/GenBank/DDBJ databases">
        <title>Anaerosacharophilus polymeroproducens gen. nov. sp. nov., an anaerobic bacterium isolated from salt field.</title>
        <authorList>
            <person name="Kim W."/>
            <person name="Yang S.-H."/>
            <person name="Oh J."/>
            <person name="Lee J.-H."/>
            <person name="Kwon K.K."/>
        </authorList>
    </citation>
    <scope>NUCLEOTIDE SEQUENCE [LARGE SCALE GENOMIC DNA]</scope>
    <source>
        <strain evidence="2 3">MCWD5</strain>
    </source>
</reference>
<name>A0A371AUY9_9FIRM</name>
<feature type="transmembrane region" description="Helical" evidence="1">
    <location>
        <begin position="74"/>
        <end position="91"/>
    </location>
</feature>
<organism evidence="2 3">
    <name type="scientific">Anaerosacchariphilus polymeriproducens</name>
    <dbReference type="NCBI Taxonomy" id="1812858"/>
    <lineage>
        <taxon>Bacteria</taxon>
        <taxon>Bacillati</taxon>
        <taxon>Bacillota</taxon>
        <taxon>Clostridia</taxon>
        <taxon>Lachnospirales</taxon>
        <taxon>Lachnospiraceae</taxon>
        <taxon>Anaerosacchariphilus</taxon>
    </lineage>
</organism>
<evidence type="ECO:0000313" key="2">
    <source>
        <dbReference type="EMBL" id="RDU23393.1"/>
    </source>
</evidence>
<comment type="caution">
    <text evidence="2">The sequence shown here is derived from an EMBL/GenBank/DDBJ whole genome shotgun (WGS) entry which is preliminary data.</text>
</comment>
<protein>
    <submittedName>
        <fullName evidence="2">Uncharacterized protein</fullName>
    </submittedName>
</protein>
<evidence type="ECO:0000313" key="3">
    <source>
        <dbReference type="Proteomes" id="UP000255036"/>
    </source>
</evidence>
<accession>A0A371AUY9</accession>
<keyword evidence="3" id="KW-1185">Reference proteome</keyword>
<keyword evidence="1" id="KW-1133">Transmembrane helix</keyword>
<dbReference type="AlphaFoldDB" id="A0A371AUY9"/>
<proteinExistence type="predicted"/>
<gene>
    <name evidence="2" type="ORF">DWV06_10080</name>
</gene>
<dbReference type="Proteomes" id="UP000255036">
    <property type="component" value="Unassembled WGS sequence"/>
</dbReference>
<dbReference type="EMBL" id="QRCT01000028">
    <property type="protein sequence ID" value="RDU23393.1"/>
    <property type="molecule type" value="Genomic_DNA"/>
</dbReference>
<feature type="transmembrane region" description="Helical" evidence="1">
    <location>
        <begin position="6"/>
        <end position="26"/>
    </location>
</feature>
<evidence type="ECO:0000256" key="1">
    <source>
        <dbReference type="SAM" id="Phobius"/>
    </source>
</evidence>